<evidence type="ECO:0000256" key="2">
    <source>
        <dbReference type="ARBA" id="ARBA00023043"/>
    </source>
</evidence>
<feature type="domain" description="GPI inositol-deacylase winged helix" evidence="4">
    <location>
        <begin position="34"/>
        <end position="131"/>
    </location>
</feature>
<dbReference type="InterPro" id="IPR036770">
    <property type="entry name" value="Ankyrin_rpt-contain_sf"/>
</dbReference>
<dbReference type="Pfam" id="PF12796">
    <property type="entry name" value="Ank_2"/>
    <property type="match status" value="2"/>
</dbReference>
<evidence type="ECO:0000256" key="1">
    <source>
        <dbReference type="ARBA" id="ARBA00022737"/>
    </source>
</evidence>
<protein>
    <recommendedName>
        <fullName evidence="4">GPI inositol-deacylase winged helix domain-containing protein</fullName>
    </recommendedName>
</protein>
<evidence type="ECO:0000313" key="6">
    <source>
        <dbReference type="Proteomes" id="UP000283269"/>
    </source>
</evidence>
<dbReference type="PROSITE" id="PS50088">
    <property type="entry name" value="ANK_REPEAT"/>
    <property type="match status" value="2"/>
</dbReference>
<keyword evidence="1" id="KW-0677">Repeat</keyword>
<sequence length="359" mass="40184">MALQLQELAKCYSEDAVMKQLARLPDGLNEIYNQILKAIEKKYLAETLTFLQWLAFSIRPMNVAELAETVTVDFDVQDGPIFNSKKRYNNPHDLLTRCSSLVIESNGIVKLSHFSVKEHLLSTAVSEGFKINKEISHSKIAEIAITYLLQFNYVESLTEHILQSVPLAEYAAQHWIDHVKLGKMNPELYKLVFSLFTLESAFIKWVQIHNIDAFWRSPKQDFCVKKKKIQIPLYYASLSGMEQVLKDLIKQTKDVNAQGGFYGNALQAACYYGHEAIVELLLENKADINAQGGEYSNALHAACYDGHEAIVKLLLVNGANVNAQGGQYGNALQAACYYGNEAIVTQLLENEANVNAQGG</sequence>
<dbReference type="GO" id="GO:0004842">
    <property type="term" value="F:ubiquitin-protein transferase activity"/>
    <property type="evidence" value="ECO:0007669"/>
    <property type="project" value="TreeGrafter"/>
</dbReference>
<dbReference type="EMBL" id="NHYD01000870">
    <property type="protein sequence ID" value="PPQ93037.1"/>
    <property type="molecule type" value="Genomic_DNA"/>
</dbReference>
<keyword evidence="6" id="KW-1185">Reference proteome</keyword>
<comment type="caution">
    <text evidence="5">The sequence shown here is derived from an EMBL/GenBank/DDBJ whole genome shotgun (WGS) entry which is preliminary data.</text>
</comment>
<dbReference type="PROSITE" id="PS50297">
    <property type="entry name" value="ANK_REP_REGION"/>
    <property type="match status" value="1"/>
</dbReference>
<accession>A0A409XQP4</accession>
<evidence type="ECO:0000313" key="5">
    <source>
        <dbReference type="EMBL" id="PPQ93037.1"/>
    </source>
</evidence>
<dbReference type="Pfam" id="PF22939">
    <property type="entry name" value="WHD_GPIID"/>
    <property type="match status" value="1"/>
</dbReference>
<dbReference type="PANTHER" id="PTHR24171:SF8">
    <property type="entry name" value="BRCA1-ASSOCIATED RING DOMAIN PROTEIN 1"/>
    <property type="match status" value="1"/>
</dbReference>
<dbReference type="SUPFAM" id="SSF48403">
    <property type="entry name" value="Ankyrin repeat"/>
    <property type="match status" value="1"/>
</dbReference>
<dbReference type="SMART" id="SM00248">
    <property type="entry name" value="ANK"/>
    <property type="match status" value="4"/>
</dbReference>
<evidence type="ECO:0000259" key="4">
    <source>
        <dbReference type="Pfam" id="PF22939"/>
    </source>
</evidence>
<dbReference type="GO" id="GO:0085020">
    <property type="term" value="P:protein K6-linked ubiquitination"/>
    <property type="evidence" value="ECO:0007669"/>
    <property type="project" value="TreeGrafter"/>
</dbReference>
<feature type="repeat" description="ANK" evidence="3">
    <location>
        <begin position="294"/>
        <end position="326"/>
    </location>
</feature>
<evidence type="ECO:0000256" key="3">
    <source>
        <dbReference type="PROSITE-ProRule" id="PRU00023"/>
    </source>
</evidence>
<dbReference type="OrthoDB" id="7464126at2759"/>
<dbReference type="STRING" id="93625.A0A409XQP4"/>
<feature type="repeat" description="ANK" evidence="3">
    <location>
        <begin position="264"/>
        <end position="293"/>
    </location>
</feature>
<feature type="non-terminal residue" evidence="5">
    <location>
        <position position="359"/>
    </location>
</feature>
<proteinExistence type="predicted"/>
<keyword evidence="2 3" id="KW-0040">ANK repeat</keyword>
<dbReference type="InterPro" id="IPR054471">
    <property type="entry name" value="GPIID_WHD"/>
</dbReference>
<dbReference type="InterPro" id="IPR002110">
    <property type="entry name" value="Ankyrin_rpt"/>
</dbReference>
<name>A0A409XQP4_PSICY</name>
<gene>
    <name evidence="5" type="ORF">CVT25_006743</name>
</gene>
<organism evidence="5 6">
    <name type="scientific">Psilocybe cyanescens</name>
    <dbReference type="NCBI Taxonomy" id="93625"/>
    <lineage>
        <taxon>Eukaryota</taxon>
        <taxon>Fungi</taxon>
        <taxon>Dikarya</taxon>
        <taxon>Basidiomycota</taxon>
        <taxon>Agaricomycotina</taxon>
        <taxon>Agaricomycetes</taxon>
        <taxon>Agaricomycetidae</taxon>
        <taxon>Agaricales</taxon>
        <taxon>Agaricineae</taxon>
        <taxon>Strophariaceae</taxon>
        <taxon>Psilocybe</taxon>
    </lineage>
</organism>
<reference evidence="5 6" key="1">
    <citation type="journal article" date="2018" name="Evol. Lett.">
        <title>Horizontal gene cluster transfer increased hallucinogenic mushroom diversity.</title>
        <authorList>
            <person name="Reynolds H.T."/>
            <person name="Vijayakumar V."/>
            <person name="Gluck-Thaler E."/>
            <person name="Korotkin H.B."/>
            <person name="Matheny P.B."/>
            <person name="Slot J.C."/>
        </authorList>
    </citation>
    <scope>NUCLEOTIDE SEQUENCE [LARGE SCALE GENOMIC DNA]</scope>
    <source>
        <strain evidence="5 6">2631</strain>
    </source>
</reference>
<dbReference type="AlphaFoldDB" id="A0A409XQP4"/>
<dbReference type="Proteomes" id="UP000283269">
    <property type="component" value="Unassembled WGS sequence"/>
</dbReference>
<dbReference type="PANTHER" id="PTHR24171">
    <property type="entry name" value="ANKYRIN REPEAT DOMAIN-CONTAINING PROTEIN 39-RELATED"/>
    <property type="match status" value="1"/>
</dbReference>
<dbReference type="Gene3D" id="1.25.40.20">
    <property type="entry name" value="Ankyrin repeat-containing domain"/>
    <property type="match status" value="1"/>
</dbReference>
<dbReference type="InParanoid" id="A0A409XQP4"/>